<dbReference type="InterPro" id="IPR019734">
    <property type="entry name" value="TPR_rpt"/>
</dbReference>
<evidence type="ECO:0000259" key="3">
    <source>
        <dbReference type="PROSITE" id="PS50104"/>
    </source>
</evidence>
<dbReference type="InterPro" id="IPR011990">
    <property type="entry name" value="TPR-like_helical_dom_sf"/>
</dbReference>
<dbReference type="Gene3D" id="1.25.40.10">
    <property type="entry name" value="Tetratricopeptide repeat domain"/>
    <property type="match status" value="2"/>
</dbReference>
<evidence type="ECO:0000256" key="2">
    <source>
        <dbReference type="SAM" id="MobiDB-lite"/>
    </source>
</evidence>
<proteinExistence type="predicted"/>
<dbReference type="InterPro" id="IPR000157">
    <property type="entry name" value="TIR_dom"/>
</dbReference>
<feature type="domain" description="TIR" evidence="3">
    <location>
        <begin position="680"/>
        <end position="813"/>
    </location>
</feature>
<accession>A0A9J7HG04</accession>
<dbReference type="GeneID" id="118403988"/>
<gene>
    <name evidence="5" type="primary">LOC118403988</name>
</gene>
<keyword evidence="1" id="KW-0802">TPR repeat</keyword>
<dbReference type="OrthoDB" id="9993798at2759"/>
<dbReference type="PROSITE" id="PS50005">
    <property type="entry name" value="TPR"/>
    <property type="match status" value="1"/>
</dbReference>
<feature type="compositionally biased region" description="Polar residues" evidence="2">
    <location>
        <begin position="349"/>
        <end position="364"/>
    </location>
</feature>
<dbReference type="OMA" id="MKKMASH"/>
<dbReference type="InterPro" id="IPR035897">
    <property type="entry name" value="Toll_tir_struct_dom_sf"/>
</dbReference>
<reference evidence="4" key="1">
    <citation type="journal article" date="2020" name="Nat. Ecol. Evol.">
        <title>Deeply conserved synteny resolves early events in vertebrate evolution.</title>
        <authorList>
            <person name="Simakov O."/>
            <person name="Marletaz F."/>
            <person name="Yue J.X."/>
            <person name="O'Connell B."/>
            <person name="Jenkins J."/>
            <person name="Brandt A."/>
            <person name="Calef R."/>
            <person name="Tung C.H."/>
            <person name="Huang T.K."/>
            <person name="Schmutz J."/>
            <person name="Satoh N."/>
            <person name="Yu J.K."/>
            <person name="Putnam N.H."/>
            <person name="Green R.E."/>
            <person name="Rokhsar D.S."/>
        </authorList>
    </citation>
    <scope>NUCLEOTIDE SEQUENCE [LARGE SCALE GENOMIC DNA]</scope>
    <source>
        <strain evidence="4">S238N-H82</strain>
    </source>
</reference>
<dbReference type="PANTHER" id="PTHR16253:SF0">
    <property type="entry name" value="TETRATRICOPEPTIDE REPEAT PROTEIN 22"/>
    <property type="match status" value="1"/>
</dbReference>
<dbReference type="GO" id="GO:0007165">
    <property type="term" value="P:signal transduction"/>
    <property type="evidence" value="ECO:0007669"/>
    <property type="project" value="InterPro"/>
</dbReference>
<dbReference type="Proteomes" id="UP000001554">
    <property type="component" value="Chromosome 17"/>
</dbReference>
<feature type="repeat" description="TPR" evidence="1">
    <location>
        <begin position="277"/>
        <end position="310"/>
    </location>
</feature>
<organism evidence="4 5">
    <name type="scientific">Branchiostoma floridae</name>
    <name type="common">Florida lancelet</name>
    <name type="synonym">Amphioxus</name>
    <dbReference type="NCBI Taxonomy" id="7739"/>
    <lineage>
        <taxon>Eukaryota</taxon>
        <taxon>Metazoa</taxon>
        <taxon>Chordata</taxon>
        <taxon>Cephalochordata</taxon>
        <taxon>Leptocardii</taxon>
        <taxon>Amphioxiformes</taxon>
        <taxon>Branchiostomatidae</taxon>
        <taxon>Branchiostoma</taxon>
    </lineage>
</organism>
<feature type="region of interest" description="Disordered" evidence="2">
    <location>
        <begin position="328"/>
        <end position="365"/>
    </location>
</feature>
<dbReference type="SUPFAM" id="SSF52200">
    <property type="entry name" value="Toll/Interleukin receptor TIR domain"/>
    <property type="match status" value="1"/>
</dbReference>
<dbReference type="SMART" id="SM00028">
    <property type="entry name" value="TPR"/>
    <property type="match status" value="2"/>
</dbReference>
<dbReference type="RefSeq" id="XP_035658771.1">
    <property type="nucleotide sequence ID" value="XM_035802878.1"/>
</dbReference>
<sequence length="821" mass="93115">MQTTFYNPEARQLWRRFQSFPNLADLGIGEWRKTDLIKLLHKVERKREDCPSPVLQNQVENMLGFLYFKLNMTKEAKACLQRVKDRDPTNIIAFTTRGYILLEHNRLTQAKIVLEEFEDKMSPEKTTEDEIGLRNAVALGEKAFCCSQLGPKCYKRGIELYENALSCSVLGTESRLVLKFGLGLLISKCLDEDVCGRIEGFDPDLFYGKARDMFLGVVTEGTMVMAARAWLLLGEMQVKYFCFLSGPEQELMKKMASHLTEEECFTKAKDTAQGKDAFVLERLGRRLRLCKKFSAAIPILEQAIELKPTSFAYHEIGLVYLEKWASSKKPRPYRPTRNKDIKPRLKSSAKMSQASNIPTSQTKVAGSATEFNRGDIWRSVKPKPPEPLANLQHHPKQPGGTAGLKETRTECVQKVEANTDTIRRGQVDRILTASGNLVLKDAKNPLLKRAREYFIKAFELGGSFPNVILKDLARAKYSLGTDPLEVFSILEQALRMGDRSPQFRKCARNALELWGLYLLDQGDIARGKVLLCKVLEMCVKELTQAVPIQSSVCDLICGREKNPTGEVATTLLRYLPVLKCYPLPSSVCTDDQVQEYLSQLVDTCDKNNDFCEAKVYRTFLTAFGITVDKQHLTECNLAVARIQADISEVISSDVYRDTFHASVAPSGGHSCHYKSGGHGCHYNVFVMYDPKDQAHAEELVKLMEVDCGLHCCYESRDFEPGLFPMDNIERCLSRSCCVLHVLTLTYARNCLQYVEKTRRLVTERDHGCVAAVVYKHYPIPREFKGCTVIDNEEFFDSSQGQKDRRWAEFREAVFRALLPLE</sequence>
<evidence type="ECO:0000313" key="4">
    <source>
        <dbReference type="Proteomes" id="UP000001554"/>
    </source>
</evidence>
<reference evidence="5" key="2">
    <citation type="submission" date="2025-08" db="UniProtKB">
        <authorList>
            <consortium name="RefSeq"/>
        </authorList>
    </citation>
    <scope>IDENTIFICATION</scope>
    <source>
        <strain evidence="5">S238N-H82</strain>
        <tissue evidence="5">Testes</tissue>
    </source>
</reference>
<evidence type="ECO:0000256" key="1">
    <source>
        <dbReference type="PROSITE-ProRule" id="PRU00339"/>
    </source>
</evidence>
<dbReference type="InterPro" id="IPR042342">
    <property type="entry name" value="TTC22"/>
</dbReference>
<dbReference type="PANTHER" id="PTHR16253">
    <property type="entry name" value="TETRATRICOPEPTIDE REPEAT PROTEIN 22"/>
    <property type="match status" value="1"/>
</dbReference>
<dbReference type="AlphaFoldDB" id="A0A9J7HG04"/>
<dbReference type="PROSITE" id="PS50104">
    <property type="entry name" value="TIR"/>
    <property type="match status" value="1"/>
</dbReference>
<feature type="region of interest" description="Disordered" evidence="2">
    <location>
        <begin position="382"/>
        <end position="406"/>
    </location>
</feature>
<evidence type="ECO:0000313" key="5">
    <source>
        <dbReference type="RefSeq" id="XP_035658771.1"/>
    </source>
</evidence>
<protein>
    <submittedName>
        <fullName evidence="5">Uncharacterized protein LOC118403988</fullName>
    </submittedName>
</protein>
<dbReference type="Pfam" id="PF13181">
    <property type="entry name" value="TPR_8"/>
    <property type="match status" value="1"/>
</dbReference>
<keyword evidence="4" id="KW-1185">Reference proteome</keyword>
<dbReference type="SUPFAM" id="SSF48452">
    <property type="entry name" value="TPR-like"/>
    <property type="match status" value="1"/>
</dbReference>
<dbReference type="Gene3D" id="3.40.50.10140">
    <property type="entry name" value="Toll/interleukin-1 receptor homology (TIR) domain"/>
    <property type="match status" value="1"/>
</dbReference>
<dbReference type="KEGG" id="bfo:118403988"/>
<name>A0A9J7HG04_BRAFL</name>